<evidence type="ECO:0000256" key="2">
    <source>
        <dbReference type="ARBA" id="ARBA00005869"/>
    </source>
</evidence>
<dbReference type="PANTHER" id="PTHR13914:SF29">
    <property type="entry name" value="HYDROXYPROLINE DEHYDROGENASE"/>
    <property type="match status" value="1"/>
</dbReference>
<dbReference type="EC" id="1.5.5.2" evidence="9"/>
<dbReference type="PANTHER" id="PTHR13914">
    <property type="entry name" value="PROLINE OXIDASE"/>
    <property type="match status" value="1"/>
</dbReference>
<evidence type="ECO:0000259" key="10">
    <source>
        <dbReference type="Pfam" id="PF01619"/>
    </source>
</evidence>
<keyword evidence="12" id="KW-1185">Reference proteome</keyword>
<dbReference type="Proteomes" id="UP001642483">
    <property type="component" value="Unassembled WGS sequence"/>
</dbReference>
<dbReference type="InterPro" id="IPR002872">
    <property type="entry name" value="Proline_DH_dom"/>
</dbReference>
<protein>
    <recommendedName>
        <fullName evidence="9">Proline dehydrogenase</fullName>
        <ecNumber evidence="9">1.5.5.2</ecNumber>
    </recommendedName>
</protein>
<keyword evidence="4 9" id="KW-0274">FAD</keyword>
<dbReference type="Gene3D" id="3.20.20.220">
    <property type="match status" value="1"/>
</dbReference>
<gene>
    <name evidence="11" type="ORF">CVLEPA_LOCUS25818</name>
</gene>
<evidence type="ECO:0000256" key="1">
    <source>
        <dbReference type="ARBA" id="ARBA00001974"/>
    </source>
</evidence>
<accession>A0ABP0GLW5</accession>
<comment type="catalytic activity">
    <reaction evidence="7">
        <text>trans-4-hydroxy-L-proline + a quinone = (3R,5S)-1-pyrroline-3-hydroxy-5-carboxylate + a quinol + H(+)</text>
        <dbReference type="Rhea" id="RHEA:52512"/>
        <dbReference type="ChEBI" id="CHEBI:15378"/>
        <dbReference type="ChEBI" id="CHEBI:24646"/>
        <dbReference type="ChEBI" id="CHEBI:58375"/>
        <dbReference type="ChEBI" id="CHEBI:62612"/>
        <dbReference type="ChEBI" id="CHEBI:132124"/>
        <dbReference type="EC" id="1.5.5.3"/>
    </reaction>
</comment>
<dbReference type="EMBL" id="CAWYQH010000130">
    <property type="protein sequence ID" value="CAK8692560.1"/>
    <property type="molecule type" value="Genomic_DNA"/>
</dbReference>
<comment type="cofactor">
    <cofactor evidence="1 9">
        <name>FAD</name>
        <dbReference type="ChEBI" id="CHEBI:57692"/>
    </cofactor>
</comment>
<evidence type="ECO:0000313" key="12">
    <source>
        <dbReference type="Proteomes" id="UP001642483"/>
    </source>
</evidence>
<keyword evidence="3 9" id="KW-0285">Flavoprotein</keyword>
<proteinExistence type="inferred from homology"/>
<dbReference type="Pfam" id="PF01619">
    <property type="entry name" value="Pro_dh"/>
    <property type="match status" value="1"/>
</dbReference>
<sequence>MNSISFPCRVRCCSVHWLGRPIMFKEPAAKFTFFKYKKSEGLKWSNICQARPASLKCIQTEVKNNTSVARSLRHISHTGEQVTGFEKANTLSLIRAAAVLKLCSYDFVVNNGIKMFDIGIAVFGRRAFGAFMRWTFYGQFCLGTNNEEIMKTSRILNDAGLKLILCTTVEEESLNRVLDKQSEKAWFEENVKSLLDCVKKTSDVAISQGPKIMQMKLTALMKSSLCEKITQHLNKGNEDDLTEMFDACLANKFEDSPLFTADENQQVHGAMLQLLEVLSYAEKKDVYIMLDAEYTDINPTIVLVAKSLMKRFNKTKPTVQTTYQAYLKSALDDVKKDLDFCLRSNLHFGVKIVRGAYMNAERHKAAAKNREDPICEDWNSTNDNYNRVVSHILQRVSSQTKPAINVTVATHNEESVTLAIDRMIWNKIDSSSGQVTFAQIYGLSDYLSNSLAVNGFLVYKSVPIGGMEETLPYLSRRVHENNGLMKKTRKDRDLIWKELRKRFVLF</sequence>
<keyword evidence="5 9" id="KW-0560">Oxidoreductase</keyword>
<evidence type="ECO:0000256" key="8">
    <source>
        <dbReference type="ARBA" id="ARBA00048779"/>
    </source>
</evidence>
<dbReference type="InterPro" id="IPR029041">
    <property type="entry name" value="FAD-linked_oxidoreductase-like"/>
</dbReference>
<evidence type="ECO:0000256" key="5">
    <source>
        <dbReference type="ARBA" id="ARBA00023002"/>
    </source>
</evidence>
<evidence type="ECO:0000256" key="6">
    <source>
        <dbReference type="ARBA" id="ARBA00023062"/>
    </source>
</evidence>
<reference evidence="11 12" key="1">
    <citation type="submission" date="2024-02" db="EMBL/GenBank/DDBJ databases">
        <authorList>
            <person name="Daric V."/>
            <person name="Darras S."/>
        </authorList>
    </citation>
    <scope>NUCLEOTIDE SEQUENCE [LARGE SCALE GENOMIC DNA]</scope>
</reference>
<evidence type="ECO:0000256" key="9">
    <source>
        <dbReference type="RuleBase" id="RU364054"/>
    </source>
</evidence>
<evidence type="ECO:0000313" key="11">
    <source>
        <dbReference type="EMBL" id="CAK8692560.1"/>
    </source>
</evidence>
<dbReference type="InterPro" id="IPR015659">
    <property type="entry name" value="Proline_oxidase"/>
</dbReference>
<organism evidence="11 12">
    <name type="scientific">Clavelina lepadiformis</name>
    <name type="common">Light-bulb sea squirt</name>
    <name type="synonym">Ascidia lepadiformis</name>
    <dbReference type="NCBI Taxonomy" id="159417"/>
    <lineage>
        <taxon>Eukaryota</taxon>
        <taxon>Metazoa</taxon>
        <taxon>Chordata</taxon>
        <taxon>Tunicata</taxon>
        <taxon>Ascidiacea</taxon>
        <taxon>Aplousobranchia</taxon>
        <taxon>Clavelinidae</taxon>
        <taxon>Clavelina</taxon>
    </lineage>
</organism>
<comment type="similarity">
    <text evidence="2 9">Belongs to the proline oxidase family.</text>
</comment>
<evidence type="ECO:0000256" key="3">
    <source>
        <dbReference type="ARBA" id="ARBA00022630"/>
    </source>
</evidence>
<dbReference type="SUPFAM" id="SSF51730">
    <property type="entry name" value="FAD-linked oxidoreductase"/>
    <property type="match status" value="1"/>
</dbReference>
<keyword evidence="6 9" id="KW-0642">Proline metabolism</keyword>
<comment type="catalytic activity">
    <reaction evidence="8 9">
        <text>L-proline + a quinone = (S)-1-pyrroline-5-carboxylate + a quinol + H(+)</text>
        <dbReference type="Rhea" id="RHEA:23784"/>
        <dbReference type="ChEBI" id="CHEBI:15378"/>
        <dbReference type="ChEBI" id="CHEBI:17388"/>
        <dbReference type="ChEBI" id="CHEBI:24646"/>
        <dbReference type="ChEBI" id="CHEBI:60039"/>
        <dbReference type="ChEBI" id="CHEBI:132124"/>
        <dbReference type="EC" id="1.5.5.2"/>
    </reaction>
</comment>
<evidence type="ECO:0000256" key="4">
    <source>
        <dbReference type="ARBA" id="ARBA00022827"/>
    </source>
</evidence>
<comment type="function">
    <text evidence="9">Converts proline to delta-1-pyrroline-5-carboxylate.</text>
</comment>
<evidence type="ECO:0000256" key="7">
    <source>
        <dbReference type="ARBA" id="ARBA00048242"/>
    </source>
</evidence>
<name>A0ABP0GLW5_CLALP</name>
<feature type="domain" description="Proline dehydrogenase" evidence="10">
    <location>
        <begin position="217"/>
        <end position="489"/>
    </location>
</feature>
<comment type="caution">
    <text evidence="11">The sequence shown here is derived from an EMBL/GenBank/DDBJ whole genome shotgun (WGS) entry which is preliminary data.</text>
</comment>